<gene>
    <name evidence="2" type="ORF">RchiOBHm_Chr4g0396511</name>
</gene>
<dbReference type="Proteomes" id="UP000238479">
    <property type="component" value="Chromosome 4"/>
</dbReference>
<accession>A0A2P6QRV8</accession>
<protein>
    <submittedName>
        <fullName evidence="2">Uncharacterized protein</fullName>
    </submittedName>
</protein>
<sequence length="138" mass="15618">MDVGIWLKKKVHDSLELSLLVLMPTVMQTGLEIPMTGSPPQVLLFYLKELLFHGVVRSNLQYLDHLLKLNIVVWPILPLNSNGCFIFLHICILCLVRYKSKQVQSNPSLSLPKTSLRISSPRVFALPSISIFVTACCW</sequence>
<evidence type="ECO:0000313" key="2">
    <source>
        <dbReference type="EMBL" id="PRQ36888.1"/>
    </source>
</evidence>
<evidence type="ECO:0000313" key="3">
    <source>
        <dbReference type="Proteomes" id="UP000238479"/>
    </source>
</evidence>
<dbReference type="AlphaFoldDB" id="A0A2P6QRV8"/>
<feature type="transmembrane region" description="Helical" evidence="1">
    <location>
        <begin position="71"/>
        <end position="96"/>
    </location>
</feature>
<reference evidence="2 3" key="1">
    <citation type="journal article" date="2018" name="Nat. Genet.">
        <title>The Rosa genome provides new insights in the design of modern roses.</title>
        <authorList>
            <person name="Bendahmane M."/>
        </authorList>
    </citation>
    <scope>NUCLEOTIDE SEQUENCE [LARGE SCALE GENOMIC DNA]</scope>
    <source>
        <strain evidence="3">cv. Old Blush</strain>
    </source>
</reference>
<evidence type="ECO:0000256" key="1">
    <source>
        <dbReference type="SAM" id="Phobius"/>
    </source>
</evidence>
<dbReference type="Gramene" id="PRQ36888">
    <property type="protein sequence ID" value="PRQ36888"/>
    <property type="gene ID" value="RchiOBHm_Chr4g0396511"/>
</dbReference>
<comment type="caution">
    <text evidence="2">The sequence shown here is derived from an EMBL/GenBank/DDBJ whole genome shotgun (WGS) entry which is preliminary data.</text>
</comment>
<name>A0A2P6QRV8_ROSCH</name>
<organism evidence="2 3">
    <name type="scientific">Rosa chinensis</name>
    <name type="common">China rose</name>
    <dbReference type="NCBI Taxonomy" id="74649"/>
    <lineage>
        <taxon>Eukaryota</taxon>
        <taxon>Viridiplantae</taxon>
        <taxon>Streptophyta</taxon>
        <taxon>Embryophyta</taxon>
        <taxon>Tracheophyta</taxon>
        <taxon>Spermatophyta</taxon>
        <taxon>Magnoliopsida</taxon>
        <taxon>eudicotyledons</taxon>
        <taxon>Gunneridae</taxon>
        <taxon>Pentapetalae</taxon>
        <taxon>rosids</taxon>
        <taxon>fabids</taxon>
        <taxon>Rosales</taxon>
        <taxon>Rosaceae</taxon>
        <taxon>Rosoideae</taxon>
        <taxon>Rosoideae incertae sedis</taxon>
        <taxon>Rosa</taxon>
    </lineage>
</organism>
<keyword evidence="1" id="KW-1133">Transmembrane helix</keyword>
<proteinExistence type="predicted"/>
<keyword evidence="3" id="KW-1185">Reference proteome</keyword>
<dbReference type="EMBL" id="PDCK01000042">
    <property type="protein sequence ID" value="PRQ36888.1"/>
    <property type="molecule type" value="Genomic_DNA"/>
</dbReference>
<keyword evidence="1" id="KW-0472">Membrane</keyword>
<keyword evidence="1" id="KW-0812">Transmembrane</keyword>